<dbReference type="EMBL" id="WHPD01000833">
    <property type="protein sequence ID" value="MPV87781.1"/>
    <property type="molecule type" value="Genomic_DNA"/>
</dbReference>
<keyword evidence="2" id="KW-1185">Reference proteome</keyword>
<evidence type="ECO:0000313" key="2">
    <source>
        <dbReference type="Proteomes" id="UP000429644"/>
    </source>
</evidence>
<evidence type="ECO:0000313" key="1">
    <source>
        <dbReference type="EMBL" id="MPV87781.1"/>
    </source>
</evidence>
<reference evidence="1 2" key="1">
    <citation type="submission" date="2019-10" db="EMBL/GenBank/DDBJ databases">
        <title>Georgenia wutianyii sp. nov. and Georgenia yuyongxinii sp. nov. isolated from plateau pika (Ochotona curzoniae) in the Qinghai-Tibet plateau of China.</title>
        <authorList>
            <person name="Tian Z."/>
        </authorList>
    </citation>
    <scope>NUCLEOTIDE SEQUENCE [LARGE SCALE GENOMIC DNA]</scope>
    <source>
        <strain evidence="1 2">JCM 15130</strain>
    </source>
</reference>
<name>A0A7J9UT36_9MICO</name>
<dbReference type="PANTHER" id="PTHR28008">
    <property type="entry name" value="DOMAIN PROTEIN, PUTATIVE (AFU_ORTHOLOGUE AFUA_3G10980)-RELATED"/>
    <property type="match status" value="1"/>
</dbReference>
<accession>A0A7J9UT36</accession>
<protein>
    <submittedName>
        <fullName evidence="1">VanZ family protein</fullName>
    </submittedName>
</protein>
<sequence length="126" mass="12997">MPPARSRRPSRRRWTVATAVALVVQVLVLYAPHAPAAAADVPGADKVTHAVIFAAVTFTALRAGLAPALVTGFGVAHAVVSEVVQHTLLPGRTGDPLDAVADVLGVLAGVALARALTARQRRRATT</sequence>
<proteinExistence type="predicted"/>
<comment type="caution">
    <text evidence="1">The sequence shown here is derived from an EMBL/GenBank/DDBJ whole genome shotgun (WGS) entry which is preliminary data.</text>
</comment>
<dbReference type="AlphaFoldDB" id="A0A7J9UT36"/>
<organism evidence="1 2">
    <name type="scientific">Georgenia ruanii</name>
    <dbReference type="NCBI Taxonomy" id="348442"/>
    <lineage>
        <taxon>Bacteria</taxon>
        <taxon>Bacillati</taxon>
        <taxon>Actinomycetota</taxon>
        <taxon>Actinomycetes</taxon>
        <taxon>Micrococcales</taxon>
        <taxon>Bogoriellaceae</taxon>
        <taxon>Georgenia</taxon>
    </lineage>
</organism>
<dbReference type="PANTHER" id="PTHR28008:SF1">
    <property type="entry name" value="DOMAIN PROTEIN, PUTATIVE (AFU_ORTHOLOGUE AFUA_3G10980)-RELATED"/>
    <property type="match status" value="1"/>
</dbReference>
<gene>
    <name evidence="1" type="ORF">GB882_03815</name>
</gene>
<dbReference type="Proteomes" id="UP000429644">
    <property type="component" value="Unassembled WGS sequence"/>
</dbReference>